<gene>
    <name evidence="8" type="ORF">GCM10022402_25160</name>
</gene>
<keyword evidence="2" id="KW-1003">Cell membrane</keyword>
<accession>A0ABP7FV10</accession>
<dbReference type="InterPro" id="IPR018076">
    <property type="entry name" value="T2SS_GspF_dom"/>
</dbReference>
<evidence type="ECO:0000256" key="2">
    <source>
        <dbReference type="ARBA" id="ARBA00022475"/>
    </source>
</evidence>
<keyword evidence="4 6" id="KW-1133">Transmembrane helix</keyword>
<sequence>MSPPVLGALGGALFAAGIWAMLALRWARPSLAERLTDPAPSATDTAAVASRGWAARLGRLGVPVLAALGLPTDRTRTRLAACDRDTTDYLAEKTTAALLGLAAPPLLVTALAVAGAAPAPVWAMVMWGLFAVVAWLAPDLALRDRAAKRRAALRHTLAAFADLVVIALAGGAGVNGALEEAAQASPTWAMRRIRTALHAAALRRQPPWTALRELAGRYEVPEFAELAASLQLAGADGARVRASLAAKAKTLRTQHLAQLDAHAQSATERMSLPVVVLFAGFLVLIGYPALSLVLTSL</sequence>
<evidence type="ECO:0000313" key="9">
    <source>
        <dbReference type="Proteomes" id="UP001500908"/>
    </source>
</evidence>
<dbReference type="PANTHER" id="PTHR35007:SF1">
    <property type="entry name" value="PILUS ASSEMBLY PROTEIN"/>
    <property type="match status" value="1"/>
</dbReference>
<evidence type="ECO:0000256" key="4">
    <source>
        <dbReference type="ARBA" id="ARBA00022989"/>
    </source>
</evidence>
<evidence type="ECO:0000256" key="6">
    <source>
        <dbReference type="SAM" id="Phobius"/>
    </source>
</evidence>
<evidence type="ECO:0000256" key="3">
    <source>
        <dbReference type="ARBA" id="ARBA00022692"/>
    </source>
</evidence>
<evidence type="ECO:0000313" key="8">
    <source>
        <dbReference type="EMBL" id="GAA3744505.1"/>
    </source>
</evidence>
<dbReference type="RefSeq" id="WP_344971201.1">
    <property type="nucleotide sequence ID" value="NZ_BAABDD010000010.1"/>
</dbReference>
<evidence type="ECO:0000256" key="5">
    <source>
        <dbReference type="ARBA" id="ARBA00023136"/>
    </source>
</evidence>
<protein>
    <recommendedName>
        <fullName evidence="7">Type II secretion system protein GspF domain-containing protein</fullName>
    </recommendedName>
</protein>
<name>A0ABP7FV10_9ACTN</name>
<feature type="transmembrane region" description="Helical" evidence="6">
    <location>
        <begin position="119"/>
        <end position="137"/>
    </location>
</feature>
<feature type="transmembrane region" description="Helical" evidence="6">
    <location>
        <begin position="274"/>
        <end position="294"/>
    </location>
</feature>
<comment type="subcellular location">
    <subcellularLocation>
        <location evidence="1">Cell membrane</location>
        <topology evidence="1">Multi-pass membrane protein</topology>
    </subcellularLocation>
</comment>
<proteinExistence type="predicted"/>
<keyword evidence="3 6" id="KW-0812">Transmembrane</keyword>
<dbReference type="Pfam" id="PF00482">
    <property type="entry name" value="T2SSF"/>
    <property type="match status" value="1"/>
</dbReference>
<feature type="domain" description="Type II secretion system protein GspF" evidence="7">
    <location>
        <begin position="160"/>
        <end position="288"/>
    </location>
</feature>
<feature type="transmembrane region" description="Helical" evidence="6">
    <location>
        <begin position="157"/>
        <end position="178"/>
    </location>
</feature>
<dbReference type="EMBL" id="BAABDD010000010">
    <property type="protein sequence ID" value="GAA3744505.1"/>
    <property type="molecule type" value="Genomic_DNA"/>
</dbReference>
<evidence type="ECO:0000259" key="7">
    <source>
        <dbReference type="Pfam" id="PF00482"/>
    </source>
</evidence>
<dbReference type="Proteomes" id="UP001500908">
    <property type="component" value="Unassembled WGS sequence"/>
</dbReference>
<dbReference type="PANTHER" id="PTHR35007">
    <property type="entry name" value="INTEGRAL MEMBRANE PROTEIN-RELATED"/>
    <property type="match status" value="1"/>
</dbReference>
<keyword evidence="5 6" id="KW-0472">Membrane</keyword>
<feature type="transmembrane region" description="Helical" evidence="6">
    <location>
        <begin position="94"/>
        <end position="113"/>
    </location>
</feature>
<evidence type="ECO:0000256" key="1">
    <source>
        <dbReference type="ARBA" id="ARBA00004651"/>
    </source>
</evidence>
<feature type="transmembrane region" description="Helical" evidence="6">
    <location>
        <begin position="6"/>
        <end position="24"/>
    </location>
</feature>
<reference evidence="9" key="1">
    <citation type="journal article" date="2019" name="Int. J. Syst. Evol. Microbiol.">
        <title>The Global Catalogue of Microorganisms (GCM) 10K type strain sequencing project: providing services to taxonomists for standard genome sequencing and annotation.</title>
        <authorList>
            <consortium name="The Broad Institute Genomics Platform"/>
            <consortium name="The Broad Institute Genome Sequencing Center for Infectious Disease"/>
            <person name="Wu L."/>
            <person name="Ma J."/>
        </authorList>
    </citation>
    <scope>NUCLEOTIDE SEQUENCE [LARGE SCALE GENOMIC DNA]</scope>
    <source>
        <strain evidence="9">JCM 17137</strain>
    </source>
</reference>
<comment type="caution">
    <text evidence="8">The sequence shown here is derived from an EMBL/GenBank/DDBJ whole genome shotgun (WGS) entry which is preliminary data.</text>
</comment>
<organism evidence="8 9">
    <name type="scientific">Salinactinospora qingdaonensis</name>
    <dbReference type="NCBI Taxonomy" id="702744"/>
    <lineage>
        <taxon>Bacteria</taxon>
        <taxon>Bacillati</taxon>
        <taxon>Actinomycetota</taxon>
        <taxon>Actinomycetes</taxon>
        <taxon>Streptosporangiales</taxon>
        <taxon>Nocardiopsidaceae</taxon>
        <taxon>Salinactinospora</taxon>
    </lineage>
</organism>
<keyword evidence="9" id="KW-1185">Reference proteome</keyword>